<dbReference type="SUPFAM" id="SSF103088">
    <property type="entry name" value="OmpA-like"/>
    <property type="match status" value="1"/>
</dbReference>
<keyword evidence="3" id="KW-0998">Cell outer membrane</keyword>
<dbReference type="InterPro" id="IPR036737">
    <property type="entry name" value="OmpA-like_sf"/>
</dbReference>
<feature type="compositionally biased region" description="Basic and acidic residues" evidence="5">
    <location>
        <begin position="175"/>
        <end position="191"/>
    </location>
</feature>
<evidence type="ECO:0000256" key="2">
    <source>
        <dbReference type="ARBA" id="ARBA00023136"/>
    </source>
</evidence>
<dbReference type="GO" id="GO:0009279">
    <property type="term" value="C:cell outer membrane"/>
    <property type="evidence" value="ECO:0007669"/>
    <property type="project" value="UniProtKB-SubCell"/>
</dbReference>
<dbReference type="PANTHER" id="PTHR30329">
    <property type="entry name" value="STATOR ELEMENT OF FLAGELLAR MOTOR COMPLEX"/>
    <property type="match status" value="1"/>
</dbReference>
<accession>A0A7K0BSH4</accession>
<dbReference type="PRINTS" id="PR01021">
    <property type="entry name" value="OMPADOMAIN"/>
</dbReference>
<evidence type="ECO:0000259" key="7">
    <source>
        <dbReference type="PROSITE" id="PS51123"/>
    </source>
</evidence>
<dbReference type="Gene3D" id="3.30.1330.60">
    <property type="entry name" value="OmpA-like domain"/>
    <property type="match status" value="1"/>
</dbReference>
<keyword evidence="9" id="KW-1185">Reference proteome</keyword>
<proteinExistence type="predicted"/>
<dbReference type="RefSeq" id="WP_153531706.1">
    <property type="nucleotide sequence ID" value="NZ_WEGH01000001.1"/>
</dbReference>
<dbReference type="PROSITE" id="PS51123">
    <property type="entry name" value="OMPA_2"/>
    <property type="match status" value="1"/>
</dbReference>
<evidence type="ECO:0000256" key="1">
    <source>
        <dbReference type="ARBA" id="ARBA00004442"/>
    </source>
</evidence>
<feature type="chain" id="PRO_5029764855" description="OmpA-like domain-containing protein" evidence="6">
    <location>
        <begin position="27"/>
        <end position="197"/>
    </location>
</feature>
<dbReference type="OrthoDB" id="5166631at2"/>
<dbReference type="AlphaFoldDB" id="A0A7K0BSH4"/>
<dbReference type="PANTHER" id="PTHR30329:SF21">
    <property type="entry name" value="LIPOPROTEIN YIAD-RELATED"/>
    <property type="match status" value="1"/>
</dbReference>
<dbReference type="InterPro" id="IPR006664">
    <property type="entry name" value="OMP_bac"/>
</dbReference>
<dbReference type="CDD" id="cd07185">
    <property type="entry name" value="OmpA_C-like"/>
    <property type="match status" value="1"/>
</dbReference>
<organism evidence="8 9">
    <name type="scientific">Actinomadura macrotermitis</name>
    <dbReference type="NCBI Taxonomy" id="2585200"/>
    <lineage>
        <taxon>Bacteria</taxon>
        <taxon>Bacillati</taxon>
        <taxon>Actinomycetota</taxon>
        <taxon>Actinomycetes</taxon>
        <taxon>Streptosporangiales</taxon>
        <taxon>Thermomonosporaceae</taxon>
        <taxon>Actinomadura</taxon>
    </lineage>
</organism>
<name>A0A7K0BSH4_9ACTN</name>
<gene>
    <name evidence="8" type="ORF">ACRB68_18780</name>
</gene>
<dbReference type="InterPro" id="IPR006665">
    <property type="entry name" value="OmpA-like"/>
</dbReference>
<keyword evidence="6" id="KW-0732">Signal</keyword>
<evidence type="ECO:0000256" key="6">
    <source>
        <dbReference type="SAM" id="SignalP"/>
    </source>
</evidence>
<evidence type="ECO:0000313" key="8">
    <source>
        <dbReference type="EMBL" id="MQY03832.1"/>
    </source>
</evidence>
<dbReference type="InterPro" id="IPR050330">
    <property type="entry name" value="Bact_OuterMem_StrucFunc"/>
</dbReference>
<evidence type="ECO:0000313" key="9">
    <source>
        <dbReference type="Proteomes" id="UP000487268"/>
    </source>
</evidence>
<keyword evidence="2 4" id="KW-0472">Membrane</keyword>
<evidence type="ECO:0000256" key="5">
    <source>
        <dbReference type="SAM" id="MobiDB-lite"/>
    </source>
</evidence>
<dbReference type="Proteomes" id="UP000487268">
    <property type="component" value="Unassembled WGS sequence"/>
</dbReference>
<feature type="signal peptide" evidence="6">
    <location>
        <begin position="1"/>
        <end position="26"/>
    </location>
</feature>
<evidence type="ECO:0000256" key="4">
    <source>
        <dbReference type="PROSITE-ProRule" id="PRU00473"/>
    </source>
</evidence>
<dbReference type="EMBL" id="WEGH01000001">
    <property type="protein sequence ID" value="MQY03832.1"/>
    <property type="molecule type" value="Genomic_DNA"/>
</dbReference>
<comment type="caution">
    <text evidence="8">The sequence shown here is derived from an EMBL/GenBank/DDBJ whole genome shotgun (WGS) entry which is preliminary data.</text>
</comment>
<dbReference type="Pfam" id="PF00691">
    <property type="entry name" value="OmpA"/>
    <property type="match status" value="1"/>
</dbReference>
<sequence length="197" mass="20796">MSRPHRAAIAAAAFALALGVPGLAAADPDVPDPNLAQAVHDINATGAVTDLNTAASITDLDLQHAVVPLETEEKNGEQVTLHLSADVLFDFDKATLTDAARRRIAELAPKLRSATGAVQISGHSDSVGAPAYNLQLSRRRAEAVKAELQRALTGTNLTFTAEGYGETRPVAPNKNGDKDDPDGRAKNRRVDITYQQG</sequence>
<comment type="subcellular location">
    <subcellularLocation>
        <location evidence="1">Cell outer membrane</location>
    </subcellularLocation>
</comment>
<protein>
    <recommendedName>
        <fullName evidence="7">OmpA-like domain-containing protein</fullName>
    </recommendedName>
</protein>
<evidence type="ECO:0000256" key="3">
    <source>
        <dbReference type="ARBA" id="ARBA00023237"/>
    </source>
</evidence>
<reference evidence="8 9" key="1">
    <citation type="submission" date="2019-10" db="EMBL/GenBank/DDBJ databases">
        <title>Actinomadura rubteroloni sp. nov. and Actinomadura macrotermitis sp. nov., isolated from the gut of fungus growing-termite Macrotermes natalensis.</title>
        <authorList>
            <person name="Benndorf R."/>
            <person name="Martin K."/>
            <person name="Kuefner M."/>
            <person name="De Beer W."/>
            <person name="Kaster A.-K."/>
            <person name="Vollmers J."/>
            <person name="Poulsen M."/>
            <person name="Beemelmanns C."/>
        </authorList>
    </citation>
    <scope>NUCLEOTIDE SEQUENCE [LARGE SCALE GENOMIC DNA]</scope>
    <source>
        <strain evidence="8 9">RB68</strain>
    </source>
</reference>
<feature type="region of interest" description="Disordered" evidence="5">
    <location>
        <begin position="163"/>
        <end position="197"/>
    </location>
</feature>
<feature type="domain" description="OmpA-like" evidence="7">
    <location>
        <begin position="76"/>
        <end position="197"/>
    </location>
</feature>